<comment type="caution">
    <text evidence="4">The sequence shown here is derived from an EMBL/GenBank/DDBJ whole genome shotgun (WGS) entry which is preliminary data.</text>
</comment>
<dbReference type="AlphaFoldDB" id="A0A9W9YVT0"/>
<dbReference type="InterPro" id="IPR000372">
    <property type="entry name" value="LRRNT"/>
</dbReference>
<evidence type="ECO:0000256" key="2">
    <source>
        <dbReference type="ARBA" id="ARBA00022729"/>
    </source>
</evidence>
<dbReference type="Pfam" id="PF01462">
    <property type="entry name" value="LRRNT"/>
    <property type="match status" value="1"/>
</dbReference>
<reference evidence="4" key="1">
    <citation type="submission" date="2023-01" db="EMBL/GenBank/DDBJ databases">
        <title>Genome assembly of the deep-sea coral Lophelia pertusa.</title>
        <authorList>
            <person name="Herrera S."/>
            <person name="Cordes E."/>
        </authorList>
    </citation>
    <scope>NUCLEOTIDE SEQUENCE</scope>
    <source>
        <strain evidence="4">USNM1676648</strain>
        <tissue evidence="4">Polyp</tissue>
    </source>
</reference>
<proteinExistence type="predicted"/>
<dbReference type="SMART" id="SM00013">
    <property type="entry name" value="LRRNT"/>
    <property type="match status" value="1"/>
</dbReference>
<gene>
    <name evidence="4" type="ORF">OS493_032531</name>
</gene>
<feature type="non-terminal residue" evidence="4">
    <location>
        <position position="1"/>
    </location>
</feature>
<accession>A0A9W9YVT0</accession>
<organism evidence="4 5">
    <name type="scientific">Desmophyllum pertusum</name>
    <dbReference type="NCBI Taxonomy" id="174260"/>
    <lineage>
        <taxon>Eukaryota</taxon>
        <taxon>Metazoa</taxon>
        <taxon>Cnidaria</taxon>
        <taxon>Anthozoa</taxon>
        <taxon>Hexacorallia</taxon>
        <taxon>Scleractinia</taxon>
        <taxon>Caryophylliina</taxon>
        <taxon>Caryophylliidae</taxon>
        <taxon>Desmophyllum</taxon>
    </lineage>
</organism>
<sequence>MRIHFTAAAIAEVSLQETGTPVTLKPDGTRLITVPEEHYVEMTITFPIDQGSVCFGGVYFEDSRWIKQSANLLGVFCGFHEDKEYVFGQVDVICVAPVLIQVKTTQFVLYNHPHSVVSAGGAPAPVIFWRKDGIVVQTLLRCPGPCQCTHYKGTHSLLSVICVGKQLKSIPWTLPMSTAV</sequence>
<evidence type="ECO:0000256" key="1">
    <source>
        <dbReference type="ARBA" id="ARBA00022614"/>
    </source>
</evidence>
<dbReference type="Proteomes" id="UP001163046">
    <property type="component" value="Unassembled WGS sequence"/>
</dbReference>
<protein>
    <recommendedName>
        <fullName evidence="3">LRRNT domain-containing protein</fullName>
    </recommendedName>
</protein>
<keyword evidence="1" id="KW-0433">Leucine-rich repeat</keyword>
<keyword evidence="2" id="KW-0732">Signal</keyword>
<evidence type="ECO:0000313" key="4">
    <source>
        <dbReference type="EMBL" id="KAJ7370357.1"/>
    </source>
</evidence>
<name>A0A9W9YVT0_9CNID</name>
<evidence type="ECO:0000313" key="5">
    <source>
        <dbReference type="Proteomes" id="UP001163046"/>
    </source>
</evidence>
<feature type="domain" description="LRRNT" evidence="3">
    <location>
        <begin position="141"/>
        <end position="180"/>
    </location>
</feature>
<keyword evidence="5" id="KW-1185">Reference proteome</keyword>
<evidence type="ECO:0000259" key="3">
    <source>
        <dbReference type="SMART" id="SM00013"/>
    </source>
</evidence>
<dbReference type="EMBL" id="MU826866">
    <property type="protein sequence ID" value="KAJ7370357.1"/>
    <property type="molecule type" value="Genomic_DNA"/>
</dbReference>